<keyword evidence="1" id="KW-0472">Membrane</keyword>
<keyword evidence="1" id="KW-1133">Transmembrane helix</keyword>
<dbReference type="RefSeq" id="WP_348739402.1">
    <property type="nucleotide sequence ID" value="NZ_CAXJRC010000042.1"/>
</dbReference>
<feature type="transmembrane region" description="Helical" evidence="1">
    <location>
        <begin position="45"/>
        <end position="65"/>
    </location>
</feature>
<evidence type="ECO:0000256" key="1">
    <source>
        <dbReference type="SAM" id="Phobius"/>
    </source>
</evidence>
<feature type="domain" description="Outer membrane protein beta-barrel" evidence="2">
    <location>
        <begin position="244"/>
        <end position="427"/>
    </location>
</feature>
<evidence type="ECO:0000259" key="2">
    <source>
        <dbReference type="Pfam" id="PF13568"/>
    </source>
</evidence>
<evidence type="ECO:0000313" key="4">
    <source>
        <dbReference type="Proteomes" id="UP001497602"/>
    </source>
</evidence>
<keyword evidence="4" id="KW-1185">Reference proteome</keyword>
<accession>A0ABM9PPX6</accession>
<dbReference type="Proteomes" id="UP001497602">
    <property type="component" value="Unassembled WGS sequence"/>
</dbReference>
<gene>
    <name evidence="3" type="ORF">T190115A13A_50045</name>
</gene>
<organism evidence="3 4">
    <name type="scientific">Tenacibaculum vairaonense</name>
    <dbReference type="NCBI Taxonomy" id="3137860"/>
    <lineage>
        <taxon>Bacteria</taxon>
        <taxon>Pseudomonadati</taxon>
        <taxon>Bacteroidota</taxon>
        <taxon>Flavobacteriia</taxon>
        <taxon>Flavobacteriales</taxon>
        <taxon>Flavobacteriaceae</taxon>
        <taxon>Tenacibaculum</taxon>
    </lineage>
</organism>
<name>A0ABM9PPX6_9FLAO</name>
<dbReference type="Pfam" id="PF13568">
    <property type="entry name" value="OMP_b-brl_2"/>
    <property type="match status" value="1"/>
</dbReference>
<reference evidence="3 4" key="1">
    <citation type="submission" date="2024-05" db="EMBL/GenBank/DDBJ databases">
        <authorList>
            <person name="Duchaud E."/>
        </authorList>
    </citation>
    <scope>NUCLEOTIDE SEQUENCE [LARGE SCALE GENOMIC DNA]</scope>
    <source>
        <strain evidence="3">Ena-SAMPLE-TAB-13-05-2024-13:56:06:370-140305</strain>
    </source>
</reference>
<dbReference type="EMBL" id="CAXJRC010000042">
    <property type="protein sequence ID" value="CAL2107803.1"/>
    <property type="molecule type" value="Genomic_DNA"/>
</dbReference>
<proteinExistence type="predicted"/>
<evidence type="ECO:0000313" key="3">
    <source>
        <dbReference type="EMBL" id="CAL2107803.1"/>
    </source>
</evidence>
<dbReference type="InterPro" id="IPR025665">
    <property type="entry name" value="Beta-barrel_OMP_2"/>
</dbReference>
<sequence>MNDRKDIDRLFEEKLKGFEASPNPEVWNAIEAKLKKKKRRVLPMWWLYGGAAAVLIIGFLIYPSATKTTTLPVNEKEVVVEQSDKEVPTKNNEENKLEQTNIEEVPVEVIAIKKEPKKNAIDTTKSIDEKRKKNSLYDEINTTNELIASKRIIPDKTREGVLSGKKTAMKKILPNINKKDSTLIVKDSILKKMEVKKDFIAEMSEKDSTTIAKKEKDKWALSPVFAIIKSNSFTNTSSLDQSLATTETTGNNNFSYGVKVAYQLADKWTIQSGVLVQKMGYTNDNLSILSNVKGSSLQGVDYEQEPSFMLVETRNGTSDVASLSAANVETQEATLTQNYNYIEVPIEVKYTFLETNRFNSKIVTGFSSLFLSKNNIMLSSSILTENLGKANNLNAINFSGNIGIDIEYSINPKLKFTVNPMFKMPLNTFSKNDNGFRPYTIGVYSGISYQF</sequence>
<comment type="caution">
    <text evidence="3">The sequence shown here is derived from an EMBL/GenBank/DDBJ whole genome shotgun (WGS) entry which is preliminary data.</text>
</comment>
<keyword evidence="1" id="KW-0812">Transmembrane</keyword>
<protein>
    <submittedName>
        <fullName evidence="3">Outer membrane protein beta-barrel domain-containing protein</fullName>
    </submittedName>
</protein>